<evidence type="ECO:0000256" key="1">
    <source>
        <dbReference type="ARBA" id="ARBA00010457"/>
    </source>
</evidence>
<name>A0A6I3IXT7_9ACTN</name>
<dbReference type="AlphaFoldDB" id="A0A6I3IXT7"/>
<dbReference type="GO" id="GO:0046872">
    <property type="term" value="F:metal ion binding"/>
    <property type="evidence" value="ECO:0007669"/>
    <property type="project" value="InterPro"/>
</dbReference>
<keyword evidence="4" id="KW-1185">Reference proteome</keyword>
<dbReference type="SUPFAM" id="SSF49329">
    <property type="entry name" value="Cu,Zn superoxide dismutase-like"/>
    <property type="match status" value="1"/>
</dbReference>
<sequence>MRPSRRVVRAAGPLAVVGALVLTGCSSEPEPVILGYDGSGTFRSDQEVAATMTPVGGKGPSTGTARAVPAGDDGEGVRVEARLRDLDPGTWTVSLTPGTRCSDAGEADDAVELPDLTVGKDGRARLDHTLDDVAFDSLVDGAALVVEGPGGSSCGTLADY</sequence>
<organism evidence="3 4">
    <name type="scientific">Nocardioides marmotae</name>
    <dbReference type="NCBI Taxonomy" id="2663857"/>
    <lineage>
        <taxon>Bacteria</taxon>
        <taxon>Bacillati</taxon>
        <taxon>Actinomycetota</taxon>
        <taxon>Actinomycetes</taxon>
        <taxon>Propionibacteriales</taxon>
        <taxon>Nocardioidaceae</taxon>
        <taxon>Nocardioides</taxon>
    </lineage>
</organism>
<reference evidence="3 4" key="1">
    <citation type="submission" date="2019-10" db="EMBL/GenBank/DDBJ databases">
        <title>Nocardioides novel species isolated from the excrement of Marmot.</title>
        <authorList>
            <person name="Zhang G."/>
        </authorList>
    </citation>
    <scope>NUCLEOTIDE SEQUENCE [LARGE SCALE GENOMIC DNA]</scope>
    <source>
        <strain evidence="4">zg-579</strain>
    </source>
</reference>
<evidence type="ECO:0000313" key="4">
    <source>
        <dbReference type="Proteomes" id="UP000433406"/>
    </source>
</evidence>
<accession>A0A6I3IXT7</accession>
<evidence type="ECO:0000313" key="3">
    <source>
        <dbReference type="EMBL" id="MTB93917.1"/>
    </source>
</evidence>
<dbReference type="RefSeq" id="WP_154613726.1">
    <property type="nucleotide sequence ID" value="NZ_CP053660.1"/>
</dbReference>
<dbReference type="GO" id="GO:0006801">
    <property type="term" value="P:superoxide metabolic process"/>
    <property type="evidence" value="ECO:0007669"/>
    <property type="project" value="InterPro"/>
</dbReference>
<feature type="region of interest" description="Disordered" evidence="2">
    <location>
        <begin position="52"/>
        <end position="76"/>
    </location>
</feature>
<dbReference type="Proteomes" id="UP000433406">
    <property type="component" value="Unassembled WGS sequence"/>
</dbReference>
<proteinExistence type="inferred from homology"/>
<comment type="similarity">
    <text evidence="1">Belongs to the Cu-Zn superoxide dismutase family.</text>
</comment>
<comment type="caution">
    <text evidence="3">The sequence shown here is derived from an EMBL/GenBank/DDBJ whole genome shotgun (WGS) entry which is preliminary data.</text>
</comment>
<dbReference type="InterPro" id="IPR036423">
    <property type="entry name" value="SOD-like_Cu/Zn_dom_sf"/>
</dbReference>
<evidence type="ECO:0000256" key="2">
    <source>
        <dbReference type="SAM" id="MobiDB-lite"/>
    </source>
</evidence>
<dbReference type="EMBL" id="WLCI01000003">
    <property type="protein sequence ID" value="MTB93917.1"/>
    <property type="molecule type" value="Genomic_DNA"/>
</dbReference>
<protein>
    <submittedName>
        <fullName evidence="3">Uncharacterized protein</fullName>
    </submittedName>
</protein>
<gene>
    <name evidence="3" type="ORF">GGQ22_02375</name>
</gene>
<dbReference type="PROSITE" id="PS51257">
    <property type="entry name" value="PROKAR_LIPOPROTEIN"/>
    <property type="match status" value="1"/>
</dbReference>